<name>A0A8E2WBQ6_RHILI</name>
<dbReference type="AlphaFoldDB" id="A0A8E2WBQ6"/>
<reference evidence="1 2" key="1">
    <citation type="submission" date="2018-05" db="EMBL/GenBank/DDBJ databases">
        <title>Genomic Encyclopedia of Type Strains, Phase IV (KMG-IV): sequencing the most valuable type-strain genomes for metagenomic binning, comparative biology and taxonomic classification.</title>
        <authorList>
            <person name="Goeker M."/>
        </authorList>
    </citation>
    <scope>NUCLEOTIDE SEQUENCE [LARGE SCALE GENOMIC DNA]</scope>
    <source>
        <strain evidence="1 2">DSM 2626</strain>
    </source>
</reference>
<accession>A0A8E2WBQ6</accession>
<dbReference type="Proteomes" id="UP000245631">
    <property type="component" value="Unassembled WGS sequence"/>
</dbReference>
<comment type="caution">
    <text evidence="1">The sequence shown here is derived from an EMBL/GenBank/DDBJ whole genome shotgun (WGS) entry which is preliminary data.</text>
</comment>
<sequence>MDNGLMNGPEKCCQNGAQITVALTLYLKFYVSRGMHVFFTPLCHYDTRGPFSASCAWYDKQNYKPAAASTG</sequence>
<organism evidence="1 2">
    <name type="scientific">Rhizobium loti</name>
    <name type="common">Mesorhizobium loti</name>
    <dbReference type="NCBI Taxonomy" id="381"/>
    <lineage>
        <taxon>Bacteria</taxon>
        <taxon>Pseudomonadati</taxon>
        <taxon>Pseudomonadota</taxon>
        <taxon>Alphaproteobacteria</taxon>
        <taxon>Hyphomicrobiales</taxon>
        <taxon>Phyllobacteriaceae</taxon>
        <taxon>Mesorhizobium</taxon>
    </lineage>
</organism>
<protein>
    <submittedName>
        <fullName evidence="1">Uncharacterized protein</fullName>
    </submittedName>
</protein>
<dbReference type="EMBL" id="QGGH01000008">
    <property type="protein sequence ID" value="PWJ89222.1"/>
    <property type="molecule type" value="Genomic_DNA"/>
</dbReference>
<gene>
    <name evidence="1" type="ORF">C8D77_108167</name>
</gene>
<evidence type="ECO:0000313" key="1">
    <source>
        <dbReference type="EMBL" id="PWJ89222.1"/>
    </source>
</evidence>
<evidence type="ECO:0000313" key="2">
    <source>
        <dbReference type="Proteomes" id="UP000245631"/>
    </source>
</evidence>
<proteinExistence type="predicted"/>